<name>A0A2G5BFZ8_COERN</name>
<dbReference type="AlphaFoldDB" id="A0A2G5BFZ8"/>
<proteinExistence type="predicted"/>
<keyword evidence="2" id="KW-1185">Reference proteome</keyword>
<evidence type="ECO:0000313" key="2">
    <source>
        <dbReference type="Proteomes" id="UP000242474"/>
    </source>
</evidence>
<dbReference type="EMBL" id="KZ303492">
    <property type="protein sequence ID" value="PIA17944.1"/>
    <property type="molecule type" value="Genomic_DNA"/>
</dbReference>
<organism evidence="1 2">
    <name type="scientific">Coemansia reversa (strain ATCC 12441 / NRRL 1564)</name>
    <dbReference type="NCBI Taxonomy" id="763665"/>
    <lineage>
        <taxon>Eukaryota</taxon>
        <taxon>Fungi</taxon>
        <taxon>Fungi incertae sedis</taxon>
        <taxon>Zoopagomycota</taxon>
        <taxon>Kickxellomycotina</taxon>
        <taxon>Kickxellomycetes</taxon>
        <taxon>Kickxellales</taxon>
        <taxon>Kickxellaceae</taxon>
        <taxon>Coemansia</taxon>
    </lineage>
</organism>
<protein>
    <submittedName>
        <fullName evidence="1">Uncharacterized protein</fullName>
    </submittedName>
</protein>
<dbReference type="Proteomes" id="UP000242474">
    <property type="component" value="Unassembled WGS sequence"/>
</dbReference>
<gene>
    <name evidence="1" type="ORF">COEREDRAFT_7124</name>
</gene>
<reference evidence="1 2" key="1">
    <citation type="journal article" date="2015" name="Genome Biol. Evol.">
        <title>Phylogenomic analyses indicate that early fungi evolved digesting cell walls of algal ancestors of land plants.</title>
        <authorList>
            <person name="Chang Y."/>
            <person name="Wang S."/>
            <person name="Sekimoto S."/>
            <person name="Aerts A.L."/>
            <person name="Choi C."/>
            <person name="Clum A."/>
            <person name="LaButti K.M."/>
            <person name="Lindquist E.A."/>
            <person name="Yee Ngan C."/>
            <person name="Ohm R.A."/>
            <person name="Salamov A.A."/>
            <person name="Grigoriev I.V."/>
            <person name="Spatafora J.W."/>
            <person name="Berbee M.L."/>
        </authorList>
    </citation>
    <scope>NUCLEOTIDE SEQUENCE [LARGE SCALE GENOMIC DNA]</scope>
    <source>
        <strain evidence="1 2">NRRL 1564</strain>
    </source>
</reference>
<evidence type="ECO:0000313" key="1">
    <source>
        <dbReference type="EMBL" id="PIA17944.1"/>
    </source>
</evidence>
<sequence>MQALASTAAPSPHAVNNALHILRAPPLQSQKIKAYSRTCSAAATTATSKVDTKPYPVVSNIQASARQSSIMLHRAAPRNPLAGNALLPLGKEGETRQFPLIADMAVASPDPYHTQASNQHAAASYCGHDLLQILSAI</sequence>
<accession>A0A2G5BFZ8</accession>